<reference evidence="2" key="2">
    <citation type="submission" date="2023-05" db="EMBL/GenBank/DDBJ databases">
        <authorList>
            <person name="Schelkunov M.I."/>
        </authorList>
    </citation>
    <scope>NUCLEOTIDE SEQUENCE</scope>
    <source>
        <strain evidence="2">Hsosn_3</strain>
        <tissue evidence="2">Leaf</tissue>
    </source>
</reference>
<sequence length="132" mass="15543">MLDKVKIKGPGRPKKRKNSKNPFEIGRCKLWLKSRKGSEKLALWQDFRRLAALLDSSPTIFIGDFNEVRFQRERINYNIRLREIRVFNSWIEDSNLLEIPLENANFTWIGPNGKRSKLDRALSNSEWPNQAD</sequence>
<dbReference type="Gene3D" id="3.60.10.10">
    <property type="entry name" value="Endonuclease/exonuclease/phosphatase"/>
    <property type="match status" value="1"/>
</dbReference>
<feature type="region of interest" description="Disordered" evidence="1">
    <location>
        <begin position="1"/>
        <end position="21"/>
    </location>
</feature>
<evidence type="ECO:0000313" key="2">
    <source>
        <dbReference type="EMBL" id="KAK1396975.1"/>
    </source>
</evidence>
<evidence type="ECO:0000256" key="1">
    <source>
        <dbReference type="SAM" id="MobiDB-lite"/>
    </source>
</evidence>
<dbReference type="InterPro" id="IPR036691">
    <property type="entry name" value="Endo/exonu/phosph_ase_sf"/>
</dbReference>
<dbReference type="EMBL" id="JAUIZM010000002">
    <property type="protein sequence ID" value="KAK1396975.1"/>
    <property type="molecule type" value="Genomic_DNA"/>
</dbReference>
<protein>
    <recommendedName>
        <fullName evidence="4">Endonuclease/exonuclease/phosphatase domain-containing protein</fullName>
    </recommendedName>
</protein>
<organism evidence="2 3">
    <name type="scientific">Heracleum sosnowskyi</name>
    <dbReference type="NCBI Taxonomy" id="360622"/>
    <lineage>
        <taxon>Eukaryota</taxon>
        <taxon>Viridiplantae</taxon>
        <taxon>Streptophyta</taxon>
        <taxon>Embryophyta</taxon>
        <taxon>Tracheophyta</taxon>
        <taxon>Spermatophyta</taxon>
        <taxon>Magnoliopsida</taxon>
        <taxon>eudicotyledons</taxon>
        <taxon>Gunneridae</taxon>
        <taxon>Pentapetalae</taxon>
        <taxon>asterids</taxon>
        <taxon>campanulids</taxon>
        <taxon>Apiales</taxon>
        <taxon>Apiaceae</taxon>
        <taxon>Apioideae</taxon>
        <taxon>apioid superclade</taxon>
        <taxon>Tordylieae</taxon>
        <taxon>Tordyliinae</taxon>
        <taxon>Heracleum</taxon>
    </lineage>
</organism>
<comment type="caution">
    <text evidence="2">The sequence shown here is derived from an EMBL/GenBank/DDBJ whole genome shotgun (WGS) entry which is preliminary data.</text>
</comment>
<gene>
    <name evidence="2" type="ORF">POM88_006838</name>
</gene>
<accession>A0AAD8N0D3</accession>
<dbReference type="AlphaFoldDB" id="A0AAD8N0D3"/>
<evidence type="ECO:0000313" key="3">
    <source>
        <dbReference type="Proteomes" id="UP001237642"/>
    </source>
</evidence>
<reference evidence="2" key="1">
    <citation type="submission" date="2023-02" db="EMBL/GenBank/DDBJ databases">
        <title>Genome of toxic invasive species Heracleum sosnowskyi carries increased number of genes despite the absence of recent whole-genome duplications.</title>
        <authorList>
            <person name="Schelkunov M."/>
            <person name="Shtratnikova V."/>
            <person name="Makarenko M."/>
            <person name="Klepikova A."/>
            <person name="Omelchenko D."/>
            <person name="Novikova G."/>
            <person name="Obukhova E."/>
            <person name="Bogdanov V."/>
            <person name="Penin A."/>
            <person name="Logacheva M."/>
        </authorList>
    </citation>
    <scope>NUCLEOTIDE SEQUENCE</scope>
    <source>
        <strain evidence="2">Hsosn_3</strain>
        <tissue evidence="2">Leaf</tissue>
    </source>
</reference>
<feature type="compositionally biased region" description="Basic residues" evidence="1">
    <location>
        <begin position="7"/>
        <end position="19"/>
    </location>
</feature>
<evidence type="ECO:0008006" key="4">
    <source>
        <dbReference type="Google" id="ProtNLM"/>
    </source>
</evidence>
<dbReference type="Proteomes" id="UP001237642">
    <property type="component" value="Unassembled WGS sequence"/>
</dbReference>
<proteinExistence type="predicted"/>
<keyword evidence="3" id="KW-1185">Reference proteome</keyword>
<dbReference type="SUPFAM" id="SSF56219">
    <property type="entry name" value="DNase I-like"/>
    <property type="match status" value="1"/>
</dbReference>
<name>A0AAD8N0D3_9APIA</name>